<name>I0GVC6_SELRL</name>
<dbReference type="Proteomes" id="UP000007887">
    <property type="component" value="Plasmid pSRC4"/>
</dbReference>
<geneLocation type="plasmid" evidence="1 2">
    <name>pSRC4</name>
</geneLocation>
<dbReference type="HOGENOM" id="CLU_1037837_0_0_9"/>
<protein>
    <submittedName>
        <fullName evidence="1">Uncharacterized protein</fullName>
    </submittedName>
</protein>
<proteinExistence type="predicted"/>
<dbReference type="PATRIC" id="fig|927704.6.peg.3477"/>
<keyword evidence="1" id="KW-0614">Plasmid</keyword>
<reference evidence="1 2" key="1">
    <citation type="submission" date="2011-10" db="EMBL/GenBank/DDBJ databases">
        <title>Whole genome sequence of Selenomonas ruminantium subsp. lactilytica TAM6421.</title>
        <authorList>
            <person name="Oguchi A."/>
            <person name="Ankai A."/>
            <person name="Kaneko J."/>
            <person name="Yamada-Narita S."/>
            <person name="Fukui S."/>
            <person name="Takahashi M."/>
            <person name="Onodera T."/>
            <person name="Kojima S."/>
            <person name="Fushimi T."/>
            <person name="Abe N."/>
            <person name="Kamio Y."/>
            <person name="Yamazaki S."/>
            <person name="Fujita N."/>
        </authorList>
    </citation>
    <scope>NUCLEOTIDE SEQUENCE [LARGE SCALE GENOMIC DNA]</scope>
    <source>
        <strain evidence="2">NBRC 103574 / TAM6421</strain>
        <plasmid evidence="1 2">pSRC4</plasmid>
    </source>
</reference>
<dbReference type="AlphaFoldDB" id="I0GVC6"/>
<evidence type="ECO:0000313" key="1">
    <source>
        <dbReference type="EMBL" id="BAL84713.1"/>
    </source>
</evidence>
<gene>
    <name evidence="1" type="ordered locus">SELR_pSRC400620</name>
</gene>
<dbReference type="KEGG" id="sri:SELR_pSRC400620"/>
<dbReference type="EMBL" id="AP012294">
    <property type="protein sequence ID" value="BAL84713.1"/>
    <property type="molecule type" value="Genomic_DNA"/>
</dbReference>
<sequence>MLYFYTHIREHFQTCGVGLRMLLFGMSKTGKEVIGMAWTVNGIKLNNTHLAVYNCVKRLSKKQGYCSAWNEQIGKDWMVNRSPDRVSHILTDLRRAGLVAVLCIYEKGRNFVKHRKLTIVGDFLKAVTPSLSSIATNNEVHSVGCNNKTNNNDGEPLKNLMRSAMKLGISPYRVSVAIRKWGIKYVQEKMAIVANSRTVKNPVAYFLRALLSDWKPNKRASKHIGQPCDYTRKTVFTVNYENHEADAVVKTRSLDEIAKDSPFAKFLR</sequence>
<evidence type="ECO:0000313" key="2">
    <source>
        <dbReference type="Proteomes" id="UP000007887"/>
    </source>
</evidence>
<organism evidence="1 2">
    <name type="scientific">Selenomonas ruminantium subsp. lactilytica (strain NBRC 103574 / TAM6421)</name>
    <dbReference type="NCBI Taxonomy" id="927704"/>
    <lineage>
        <taxon>Bacteria</taxon>
        <taxon>Bacillati</taxon>
        <taxon>Bacillota</taxon>
        <taxon>Negativicutes</taxon>
        <taxon>Selenomonadales</taxon>
        <taxon>Selenomonadaceae</taxon>
        <taxon>Selenomonas</taxon>
    </lineage>
</organism>
<accession>I0GVC6</accession>